<keyword evidence="3" id="KW-1133">Transmembrane helix</keyword>
<dbReference type="Gene3D" id="1.10.10.1320">
    <property type="entry name" value="Anti-sigma factor, zinc-finger domain"/>
    <property type="match status" value="1"/>
</dbReference>
<evidence type="ECO:0000256" key="1">
    <source>
        <dbReference type="ARBA" id="ARBA00023015"/>
    </source>
</evidence>
<comment type="caution">
    <text evidence="4">The sequence shown here is derived from an EMBL/GenBank/DDBJ whole genome shotgun (WGS) entry which is preliminary data.</text>
</comment>
<accession>A0ABT0UM14</accession>
<evidence type="ECO:0000256" key="2">
    <source>
        <dbReference type="ARBA" id="ARBA00023163"/>
    </source>
</evidence>
<organism evidence="4 5">
    <name type="scientific">Streptomyces albipurpureus</name>
    <dbReference type="NCBI Taxonomy" id="2897419"/>
    <lineage>
        <taxon>Bacteria</taxon>
        <taxon>Bacillati</taxon>
        <taxon>Actinomycetota</taxon>
        <taxon>Actinomycetes</taxon>
        <taxon>Kitasatosporales</taxon>
        <taxon>Streptomycetaceae</taxon>
        <taxon>Streptomyces</taxon>
    </lineage>
</organism>
<evidence type="ECO:0008006" key="6">
    <source>
        <dbReference type="Google" id="ProtNLM"/>
    </source>
</evidence>
<evidence type="ECO:0000256" key="3">
    <source>
        <dbReference type="SAM" id="Phobius"/>
    </source>
</evidence>
<evidence type="ECO:0000313" key="4">
    <source>
        <dbReference type="EMBL" id="MCM2389553.1"/>
    </source>
</evidence>
<name>A0ABT0UM14_9ACTN</name>
<gene>
    <name evidence="4" type="ORF">NBG84_14835</name>
</gene>
<keyword evidence="3" id="KW-0812">Transmembrane</keyword>
<dbReference type="Proteomes" id="UP001431429">
    <property type="component" value="Unassembled WGS sequence"/>
</dbReference>
<reference evidence="4" key="1">
    <citation type="submission" date="2022-06" db="EMBL/GenBank/DDBJ databases">
        <title>Genome public.</title>
        <authorList>
            <person name="Sun Q."/>
        </authorList>
    </citation>
    <scope>NUCLEOTIDE SEQUENCE</scope>
    <source>
        <strain evidence="4">CWNU-1</strain>
    </source>
</reference>
<dbReference type="RefSeq" id="WP_250919895.1">
    <property type="nucleotide sequence ID" value="NZ_JAMQAW010000011.1"/>
</dbReference>
<keyword evidence="3" id="KW-0472">Membrane</keyword>
<feature type="transmembrane region" description="Helical" evidence="3">
    <location>
        <begin position="87"/>
        <end position="107"/>
    </location>
</feature>
<keyword evidence="5" id="KW-1185">Reference proteome</keyword>
<keyword evidence="2" id="KW-0804">Transcription</keyword>
<sequence length="223" mass="23176">MSIQERHQDVAAYALGVLEPGDAYRFEDHLADCLFCALELSGLTAVAAAMASMNGSGGPMVEVSPRLLNRLTRDVALILRRGRRRRLALVAAAVALIVALPAAVVSVRGGQEPAVLGLQVTSTDARSGVTASAVVEDRAWGTAVAMRVSGLAGPGYCRLVVIGVDGVERPVLSWRVPAAGHATLASGRAEPLDIEGGTALPGELIGRWEIRDHEGVTLVTLGG</sequence>
<protein>
    <recommendedName>
        <fullName evidence="6">Zinc-finger domain-containing protein</fullName>
    </recommendedName>
</protein>
<evidence type="ECO:0000313" key="5">
    <source>
        <dbReference type="Proteomes" id="UP001431429"/>
    </source>
</evidence>
<dbReference type="EMBL" id="JAMQAW010000011">
    <property type="protein sequence ID" value="MCM2389553.1"/>
    <property type="molecule type" value="Genomic_DNA"/>
</dbReference>
<dbReference type="InterPro" id="IPR041916">
    <property type="entry name" value="Anti_sigma_zinc_sf"/>
</dbReference>
<proteinExistence type="predicted"/>
<keyword evidence="1" id="KW-0805">Transcription regulation</keyword>